<dbReference type="RefSeq" id="WP_161075353.1">
    <property type="nucleotide sequence ID" value="NZ_CP086370.1"/>
</dbReference>
<protein>
    <submittedName>
        <fullName evidence="2">Uncharacterized protein</fullName>
    </submittedName>
</protein>
<proteinExistence type="predicted"/>
<dbReference type="Proteomes" id="UP000450676">
    <property type="component" value="Unassembled WGS sequence"/>
</dbReference>
<gene>
    <name evidence="2" type="ORF">GTP77_27560</name>
</gene>
<keyword evidence="3" id="KW-1185">Reference proteome</keyword>
<evidence type="ECO:0000256" key="1">
    <source>
        <dbReference type="SAM" id="SignalP"/>
    </source>
</evidence>
<accession>A0A7X4KR69</accession>
<keyword evidence="1" id="KW-0732">Signal</keyword>
<comment type="caution">
    <text evidence="2">The sequence shown here is derived from an EMBL/GenBank/DDBJ whole genome shotgun (WGS) entry which is preliminary data.</text>
</comment>
<sequence length="99" mass="10411">MKTLTTIALFSLLGLSFGASAAGHRSASMQVSFVITESCNIQSGKDAAKPVAATVSCQHESPYQLQRNDAAVQTSAQAAAKSNAIVNKTEGAQEWTVYF</sequence>
<feature type="signal peptide" evidence="1">
    <location>
        <begin position="1"/>
        <end position="21"/>
    </location>
</feature>
<evidence type="ECO:0000313" key="3">
    <source>
        <dbReference type="Proteomes" id="UP000450676"/>
    </source>
</evidence>
<organism evidence="2 3">
    <name type="scientific">Pseudoduganella aquatica</name>
    <dbReference type="NCBI Taxonomy" id="2660641"/>
    <lineage>
        <taxon>Bacteria</taxon>
        <taxon>Pseudomonadati</taxon>
        <taxon>Pseudomonadota</taxon>
        <taxon>Betaproteobacteria</taxon>
        <taxon>Burkholderiales</taxon>
        <taxon>Oxalobacteraceae</taxon>
        <taxon>Telluria group</taxon>
        <taxon>Pseudoduganella</taxon>
    </lineage>
</organism>
<dbReference type="AlphaFoldDB" id="A0A7X4KR69"/>
<dbReference type="EMBL" id="WWCU01000054">
    <property type="protein sequence ID" value="MYN11081.1"/>
    <property type="molecule type" value="Genomic_DNA"/>
</dbReference>
<name>A0A7X4KR69_9BURK</name>
<reference evidence="2 3" key="1">
    <citation type="submission" date="2019-12" db="EMBL/GenBank/DDBJ databases">
        <title>Novel species isolated from a subtropical stream in China.</title>
        <authorList>
            <person name="Lu H."/>
        </authorList>
    </citation>
    <scope>NUCLEOTIDE SEQUENCE [LARGE SCALE GENOMIC DNA]</scope>
    <source>
        <strain evidence="2 3">FT127W</strain>
    </source>
</reference>
<feature type="chain" id="PRO_5031129266" evidence="1">
    <location>
        <begin position="22"/>
        <end position="99"/>
    </location>
</feature>
<evidence type="ECO:0000313" key="2">
    <source>
        <dbReference type="EMBL" id="MYN11081.1"/>
    </source>
</evidence>